<dbReference type="EMBL" id="LAZR01059083">
    <property type="protein sequence ID" value="KKK68547.1"/>
    <property type="molecule type" value="Genomic_DNA"/>
</dbReference>
<protein>
    <submittedName>
        <fullName evidence="1">Uncharacterized protein</fullName>
    </submittedName>
</protein>
<gene>
    <name evidence="1" type="ORF">LCGC14_2943000</name>
</gene>
<reference evidence="1" key="1">
    <citation type="journal article" date="2015" name="Nature">
        <title>Complex archaea that bridge the gap between prokaryotes and eukaryotes.</title>
        <authorList>
            <person name="Spang A."/>
            <person name="Saw J.H."/>
            <person name="Jorgensen S.L."/>
            <person name="Zaremba-Niedzwiedzka K."/>
            <person name="Martijn J."/>
            <person name="Lind A.E."/>
            <person name="van Eijk R."/>
            <person name="Schleper C."/>
            <person name="Guy L."/>
            <person name="Ettema T.J."/>
        </authorList>
    </citation>
    <scope>NUCLEOTIDE SEQUENCE</scope>
</reference>
<sequence length="22" mass="2422">MKTEVTIESQYCCPCCGARSLV</sequence>
<feature type="non-terminal residue" evidence="1">
    <location>
        <position position="22"/>
    </location>
</feature>
<comment type="caution">
    <text evidence="1">The sequence shown here is derived from an EMBL/GenBank/DDBJ whole genome shotgun (WGS) entry which is preliminary data.</text>
</comment>
<proteinExistence type="predicted"/>
<dbReference type="AlphaFoldDB" id="A0A0F8XHC8"/>
<accession>A0A0F8XHC8</accession>
<organism evidence="1">
    <name type="scientific">marine sediment metagenome</name>
    <dbReference type="NCBI Taxonomy" id="412755"/>
    <lineage>
        <taxon>unclassified sequences</taxon>
        <taxon>metagenomes</taxon>
        <taxon>ecological metagenomes</taxon>
    </lineage>
</organism>
<name>A0A0F8XHC8_9ZZZZ</name>
<evidence type="ECO:0000313" key="1">
    <source>
        <dbReference type="EMBL" id="KKK68547.1"/>
    </source>
</evidence>